<gene>
    <name evidence="1" type="ORF">DXB81_11665</name>
</gene>
<protein>
    <submittedName>
        <fullName evidence="1">Uncharacterized protein</fullName>
    </submittedName>
</protein>
<comment type="caution">
    <text evidence="1">The sequence shown here is derived from an EMBL/GenBank/DDBJ whole genome shotgun (WGS) entry which is preliminary data.</text>
</comment>
<dbReference type="AlphaFoldDB" id="A0A3E5A5K8"/>
<sequence length="208" mass="24438">MRHYIMDLRRSLRAGKSSRVYNHTQREMAKNALKKILSCDTIDMIYNTGYYHDSDENIDRDIADMKNVSAIRRVIGHFRAMEYAMQHIDDVITYEQIRHIHDLIYNGTPMYINRVMIAPFEHEPYEDITGALREVTALHSAIILSGGDALTAGIVSYWHCLNNYTAPFYVHAENRDTYEKYLKTGNDDLARFFRIEQDRYRKETEGML</sequence>
<reference evidence="1 2" key="1">
    <citation type="submission" date="2018-08" db="EMBL/GenBank/DDBJ databases">
        <title>A genome reference for cultivated species of the human gut microbiota.</title>
        <authorList>
            <person name="Zou Y."/>
            <person name="Xue W."/>
            <person name="Luo G."/>
        </authorList>
    </citation>
    <scope>NUCLEOTIDE SEQUENCE [LARGE SCALE GENOMIC DNA]</scope>
    <source>
        <strain evidence="1 2">OM06-11AA</strain>
    </source>
</reference>
<accession>A0A3E5A5K8</accession>
<evidence type="ECO:0000313" key="2">
    <source>
        <dbReference type="Proteomes" id="UP000261222"/>
    </source>
</evidence>
<organism evidence="1 2">
    <name type="scientific">Blautia obeum</name>
    <dbReference type="NCBI Taxonomy" id="40520"/>
    <lineage>
        <taxon>Bacteria</taxon>
        <taxon>Bacillati</taxon>
        <taxon>Bacillota</taxon>
        <taxon>Clostridia</taxon>
        <taxon>Lachnospirales</taxon>
        <taxon>Lachnospiraceae</taxon>
        <taxon>Blautia</taxon>
    </lineage>
</organism>
<proteinExistence type="predicted"/>
<dbReference type="Proteomes" id="UP000261222">
    <property type="component" value="Unassembled WGS sequence"/>
</dbReference>
<dbReference type="InterPro" id="IPR036597">
    <property type="entry name" value="Fido-like_dom_sf"/>
</dbReference>
<evidence type="ECO:0000313" key="1">
    <source>
        <dbReference type="EMBL" id="RGN03799.1"/>
    </source>
</evidence>
<name>A0A3E5A5K8_9FIRM</name>
<dbReference type="EMBL" id="QSUB01000005">
    <property type="protein sequence ID" value="RGN03799.1"/>
    <property type="molecule type" value="Genomic_DNA"/>
</dbReference>
<dbReference type="Gene3D" id="1.10.3290.10">
    <property type="entry name" value="Fido-like domain"/>
    <property type="match status" value="1"/>
</dbReference>